<organism evidence="2 3">
    <name type="scientific">Ilyomonas limi</name>
    <dbReference type="NCBI Taxonomy" id="2575867"/>
    <lineage>
        <taxon>Bacteria</taxon>
        <taxon>Pseudomonadati</taxon>
        <taxon>Bacteroidota</taxon>
        <taxon>Chitinophagia</taxon>
        <taxon>Chitinophagales</taxon>
        <taxon>Chitinophagaceae</taxon>
        <taxon>Ilyomonas</taxon>
    </lineage>
</organism>
<reference evidence="2 3" key="1">
    <citation type="submission" date="2019-05" db="EMBL/GenBank/DDBJ databases">
        <title>Panacibacter sp. strain 17mud1-8 Genome sequencing and assembly.</title>
        <authorList>
            <person name="Chhetri G."/>
        </authorList>
    </citation>
    <scope>NUCLEOTIDE SEQUENCE [LARGE SCALE GENOMIC DNA]</scope>
    <source>
        <strain evidence="2 3">17mud1-8</strain>
    </source>
</reference>
<dbReference type="OrthoDB" id="950459at2"/>
<dbReference type="Proteomes" id="UP000305848">
    <property type="component" value="Unassembled WGS sequence"/>
</dbReference>
<name>A0A4V5UTU7_9BACT</name>
<dbReference type="EMBL" id="SZQL01000015">
    <property type="protein sequence ID" value="TKK66363.1"/>
    <property type="molecule type" value="Genomic_DNA"/>
</dbReference>
<dbReference type="RefSeq" id="WP_137263095.1">
    <property type="nucleotide sequence ID" value="NZ_SZQL01000015.1"/>
</dbReference>
<sequence>MSETKKNHSKWLHIRLKEEEYNKIHKKFEASTCRKLSEYARRILLDKVVTINQRNQSLDAFMAEMIRLRNELHNVENNFNQAVKKLHTLQKIDEFKSWLLLYETTRKMLLEKVENIKQKIAQISDKWLQ</sequence>
<dbReference type="AlphaFoldDB" id="A0A4V5UTU7"/>
<evidence type="ECO:0000313" key="3">
    <source>
        <dbReference type="Proteomes" id="UP000305848"/>
    </source>
</evidence>
<protein>
    <submittedName>
        <fullName evidence="2">Plasmid mobilization relaxosome protein MobC</fullName>
    </submittedName>
</protein>
<dbReference type="Pfam" id="PF21983">
    <property type="entry name" value="NikA-like"/>
    <property type="match status" value="1"/>
</dbReference>
<keyword evidence="1" id="KW-0175">Coiled coil</keyword>
<feature type="coiled-coil region" evidence="1">
    <location>
        <begin position="58"/>
        <end position="126"/>
    </location>
</feature>
<evidence type="ECO:0000313" key="2">
    <source>
        <dbReference type="EMBL" id="TKK66363.1"/>
    </source>
</evidence>
<keyword evidence="3" id="KW-1185">Reference proteome</keyword>
<evidence type="ECO:0000256" key="1">
    <source>
        <dbReference type="SAM" id="Coils"/>
    </source>
</evidence>
<comment type="caution">
    <text evidence="2">The sequence shown here is derived from an EMBL/GenBank/DDBJ whole genome shotgun (WGS) entry which is preliminary data.</text>
</comment>
<accession>A0A4V5UTU7</accession>
<gene>
    <name evidence="2" type="ORF">FC093_17430</name>
</gene>
<proteinExistence type="predicted"/>
<dbReference type="InterPro" id="IPR053842">
    <property type="entry name" value="NikA-like"/>
</dbReference>